<dbReference type="EMBL" id="MN739760">
    <property type="protein sequence ID" value="QHT25231.1"/>
    <property type="molecule type" value="Genomic_DNA"/>
</dbReference>
<name>A0A6C0E9E2_9ZZZZ</name>
<proteinExistence type="predicted"/>
<reference evidence="1" key="1">
    <citation type="journal article" date="2020" name="Nature">
        <title>Giant virus diversity and host interactions through global metagenomics.</title>
        <authorList>
            <person name="Schulz F."/>
            <person name="Roux S."/>
            <person name="Paez-Espino D."/>
            <person name="Jungbluth S."/>
            <person name="Walsh D.A."/>
            <person name="Denef V.J."/>
            <person name="McMahon K.D."/>
            <person name="Konstantinidis K.T."/>
            <person name="Eloe-Fadrosh E.A."/>
            <person name="Kyrpides N.C."/>
            <person name="Woyke T."/>
        </authorList>
    </citation>
    <scope>NUCLEOTIDE SEQUENCE</scope>
    <source>
        <strain evidence="1">GVMAG-M-3300023179-150</strain>
    </source>
</reference>
<evidence type="ECO:0000313" key="1">
    <source>
        <dbReference type="EMBL" id="QHT25231.1"/>
    </source>
</evidence>
<organism evidence="1">
    <name type="scientific">viral metagenome</name>
    <dbReference type="NCBI Taxonomy" id="1070528"/>
    <lineage>
        <taxon>unclassified sequences</taxon>
        <taxon>metagenomes</taxon>
        <taxon>organismal metagenomes</taxon>
    </lineage>
</organism>
<protein>
    <submittedName>
        <fullName evidence="1">Uncharacterized protein</fullName>
    </submittedName>
</protein>
<dbReference type="AlphaFoldDB" id="A0A6C0E9E2"/>
<accession>A0A6C0E9E2</accession>
<sequence length="255" mass="29560">MNFLSTDPDYLTNQLINKHVMIVGTKTFQLVELEYYHKSNTHPDGFVHGDQEQLQTGTWYYHRMKGSYKEGTFKGMDITFGPSDQYGGLLVRAIKDLGTNKIIEGPCLVVNAILEEHKLNNVKELANLSDKDTRDVLKNKYHYIKPLDANQYNNVIICKSPRVGLKFNSKMTNTEFLNKLEYILKNYRFHASNCPIKKQAFTINIKDKAADTTISSSLDEFEKMLITTSHDKSITWNSTFYYNLYQFCKMKNITF</sequence>